<dbReference type="Gene3D" id="1.10.530.10">
    <property type="match status" value="1"/>
</dbReference>
<dbReference type="Pfam" id="PF01464">
    <property type="entry name" value="SLT"/>
    <property type="match status" value="1"/>
</dbReference>
<dbReference type="PANTHER" id="PTHR37423:SF2">
    <property type="entry name" value="MEMBRANE-BOUND LYTIC MUREIN TRANSGLYCOSYLASE C"/>
    <property type="match status" value="1"/>
</dbReference>
<accession>A0AAD4MGM5</accession>
<comment type="caution">
    <text evidence="2">The sequence shown here is derived from an EMBL/GenBank/DDBJ whole genome shotgun (WGS) entry which is preliminary data.</text>
</comment>
<organism evidence="2 3">
    <name type="scientific">Ditylenchus destructor</name>
    <dbReference type="NCBI Taxonomy" id="166010"/>
    <lineage>
        <taxon>Eukaryota</taxon>
        <taxon>Metazoa</taxon>
        <taxon>Ecdysozoa</taxon>
        <taxon>Nematoda</taxon>
        <taxon>Chromadorea</taxon>
        <taxon>Rhabditida</taxon>
        <taxon>Tylenchina</taxon>
        <taxon>Tylenchomorpha</taxon>
        <taxon>Sphaerularioidea</taxon>
        <taxon>Anguinidae</taxon>
        <taxon>Anguininae</taxon>
        <taxon>Ditylenchus</taxon>
    </lineage>
</organism>
<evidence type="ECO:0000259" key="1">
    <source>
        <dbReference type="Pfam" id="PF01464"/>
    </source>
</evidence>
<dbReference type="AlphaFoldDB" id="A0AAD4MGM5"/>
<dbReference type="EMBL" id="JAKKPZ010000921">
    <property type="protein sequence ID" value="KAI1691486.1"/>
    <property type="molecule type" value="Genomic_DNA"/>
</dbReference>
<evidence type="ECO:0000313" key="3">
    <source>
        <dbReference type="Proteomes" id="UP001201812"/>
    </source>
</evidence>
<gene>
    <name evidence="2" type="ORF">DdX_21867</name>
</gene>
<dbReference type="SUPFAM" id="SSF53955">
    <property type="entry name" value="Lysozyme-like"/>
    <property type="match status" value="1"/>
</dbReference>
<proteinExistence type="predicted"/>
<evidence type="ECO:0000313" key="2">
    <source>
        <dbReference type="EMBL" id="KAI1691486.1"/>
    </source>
</evidence>
<dbReference type="InterPro" id="IPR023346">
    <property type="entry name" value="Lysozyme-like_dom_sf"/>
</dbReference>
<dbReference type="InterPro" id="IPR008258">
    <property type="entry name" value="Transglycosylase_SLT_dom_1"/>
</dbReference>
<reference evidence="2" key="1">
    <citation type="submission" date="2022-01" db="EMBL/GenBank/DDBJ databases">
        <title>Genome Sequence Resource for Two Populations of Ditylenchus destructor, the Migratory Endoparasitic Phytonematode.</title>
        <authorList>
            <person name="Zhang H."/>
            <person name="Lin R."/>
            <person name="Xie B."/>
        </authorList>
    </citation>
    <scope>NUCLEOTIDE SEQUENCE</scope>
    <source>
        <strain evidence="2">BazhouSP</strain>
    </source>
</reference>
<name>A0AAD4MGM5_9BILA</name>
<dbReference type="Proteomes" id="UP001201812">
    <property type="component" value="Unassembled WGS sequence"/>
</dbReference>
<protein>
    <submittedName>
        <fullName evidence="2">Transglycosylase SLT domain-containing protein</fullName>
    </submittedName>
</protein>
<dbReference type="PANTHER" id="PTHR37423">
    <property type="entry name" value="SOLUBLE LYTIC MUREIN TRANSGLYCOSYLASE-RELATED"/>
    <property type="match status" value="1"/>
</dbReference>
<feature type="domain" description="Transglycosylase SLT" evidence="1">
    <location>
        <begin position="23"/>
        <end position="74"/>
    </location>
</feature>
<sequence>MVQGDLVIPRRAPVSAYDTHILRTAAAYKVDPLFLHAIIATESRHNPKAVSRVGARGLMQIHAGHRANARRRAGRAVRSSGQCGCRGAAAQAAAEALRPQLRPDPQRL</sequence>
<keyword evidence="3" id="KW-1185">Reference proteome</keyword>